<accession>A0A7L5DI84</accession>
<organism evidence="2 3">
    <name type="scientific">Spirosoma rhododendri</name>
    <dbReference type="NCBI Taxonomy" id="2728024"/>
    <lineage>
        <taxon>Bacteria</taxon>
        <taxon>Pseudomonadati</taxon>
        <taxon>Bacteroidota</taxon>
        <taxon>Cytophagia</taxon>
        <taxon>Cytophagales</taxon>
        <taxon>Cytophagaceae</taxon>
        <taxon>Spirosoma</taxon>
    </lineage>
</organism>
<proteinExistence type="predicted"/>
<dbReference type="Proteomes" id="UP000501128">
    <property type="component" value="Chromosome"/>
</dbReference>
<feature type="chain" id="PRO_5029500620" evidence="1">
    <location>
        <begin position="28"/>
        <end position="479"/>
    </location>
</feature>
<keyword evidence="1" id="KW-0732">Signal</keyword>
<sequence length="479" mass="54525">MNKRRLFLYSWCSIVSLLAFTCARDYPATAPYVPPVQPTNPGSLPPQVQPAPAQKRLFLANDKVRVGIDLNMGGAINYLAEAGTSVNMINNYDLGRQLQTALYAGPFPYSVNGKDPVYQWRNLGWNPVQTGDYFNNPAQVVSYQQDQNRLYVKTVPLIWPLLNEPADCVMEHWLELKDNTVHVRSRTTVNRRDTTQYEARTQETPCVYVNSPWNRMVMYTGLQPFTNGSVSEYTDQNIVTRYATENWVALLNKEGRGVGLYRSNEFRYRTAGFGQPGVGGEFDVTSTYTNSDSFILIDHNGVYEFEYTLVLGSVSDIRQFAYAQPRPAAGPNFRFTQDRQGWYYFNARDRGWPINNELAIKWQRVDTTKSDFRVASPMVYWRATDVPTIYLQGAFSTKATSIRMIWRKPDESDFFGIPGRYIDIPIIGDGQYRTYTVNMAGLSGWDGIVTQLSLNAPPDQTQFEKGSIARIRSITMTKP</sequence>
<evidence type="ECO:0000256" key="1">
    <source>
        <dbReference type="SAM" id="SignalP"/>
    </source>
</evidence>
<keyword evidence="3" id="KW-1185">Reference proteome</keyword>
<protein>
    <submittedName>
        <fullName evidence="2">Uncharacterized protein</fullName>
    </submittedName>
</protein>
<evidence type="ECO:0000313" key="3">
    <source>
        <dbReference type="Proteomes" id="UP000501128"/>
    </source>
</evidence>
<feature type="signal peptide" evidence="1">
    <location>
        <begin position="1"/>
        <end position="27"/>
    </location>
</feature>
<dbReference type="AlphaFoldDB" id="A0A7L5DI84"/>
<dbReference type="KEGG" id="srho:HH216_04395"/>
<name>A0A7L5DI84_9BACT</name>
<dbReference type="EMBL" id="CP051677">
    <property type="protein sequence ID" value="QJD77745.1"/>
    <property type="molecule type" value="Genomic_DNA"/>
</dbReference>
<evidence type="ECO:0000313" key="2">
    <source>
        <dbReference type="EMBL" id="QJD77745.1"/>
    </source>
</evidence>
<reference evidence="2 3" key="1">
    <citation type="submission" date="2020-04" db="EMBL/GenBank/DDBJ databases">
        <title>Genome sequencing of novel species.</title>
        <authorList>
            <person name="Heo J."/>
            <person name="Kim S.-J."/>
            <person name="Kim J.-S."/>
            <person name="Hong S.-B."/>
            <person name="Kwon S.-W."/>
        </authorList>
    </citation>
    <scope>NUCLEOTIDE SEQUENCE [LARGE SCALE GENOMIC DNA]</scope>
    <source>
        <strain evidence="2 3">CJU-R4</strain>
    </source>
</reference>
<gene>
    <name evidence="2" type="ORF">HH216_04395</name>
</gene>
<dbReference type="RefSeq" id="WP_169549689.1">
    <property type="nucleotide sequence ID" value="NZ_CP051677.1"/>
</dbReference>